<comment type="similarity">
    <text evidence="1">Belongs to the bacterial histone-like protein family.</text>
</comment>
<gene>
    <name evidence="3" type="ORF">E3J38_05955</name>
    <name evidence="2" type="ORF">E3J62_01235</name>
</gene>
<dbReference type="EMBL" id="SOIP01000356">
    <property type="protein sequence ID" value="TET80246.1"/>
    <property type="molecule type" value="Genomic_DNA"/>
</dbReference>
<dbReference type="PANTHER" id="PTHR33175:SF2">
    <property type="entry name" value="INTEGRATION HOST FACTOR SUBUNIT ALPHA"/>
    <property type="match status" value="1"/>
</dbReference>
<evidence type="ECO:0000313" key="5">
    <source>
        <dbReference type="Proteomes" id="UP000315534"/>
    </source>
</evidence>
<dbReference type="SMART" id="SM00411">
    <property type="entry name" value="BHL"/>
    <property type="match status" value="1"/>
</dbReference>
<proteinExistence type="inferred from homology"/>
<dbReference type="PRINTS" id="PR01727">
    <property type="entry name" value="DNABINDINGHU"/>
</dbReference>
<dbReference type="Gene3D" id="4.10.520.10">
    <property type="entry name" value="IHF-like DNA-binding proteins"/>
    <property type="match status" value="1"/>
</dbReference>
<dbReference type="PANTHER" id="PTHR33175">
    <property type="entry name" value="DNA-BINDING PROTEIN HU"/>
    <property type="match status" value="1"/>
</dbReference>
<evidence type="ECO:0000313" key="3">
    <source>
        <dbReference type="EMBL" id="TET80246.1"/>
    </source>
</evidence>
<dbReference type="EMBL" id="SOJN01000018">
    <property type="protein sequence ID" value="TET47526.1"/>
    <property type="molecule type" value="Genomic_DNA"/>
</dbReference>
<comment type="caution">
    <text evidence="2">The sequence shown here is derived from an EMBL/GenBank/DDBJ whole genome shotgun (WGS) entry which is preliminary data.</text>
</comment>
<organism evidence="2 4">
    <name type="scientific">candidate division TA06 bacterium</name>
    <dbReference type="NCBI Taxonomy" id="2250710"/>
    <lineage>
        <taxon>Bacteria</taxon>
        <taxon>Bacteria division TA06</taxon>
    </lineage>
</organism>
<dbReference type="GO" id="GO:0005829">
    <property type="term" value="C:cytosol"/>
    <property type="evidence" value="ECO:0007669"/>
    <property type="project" value="TreeGrafter"/>
</dbReference>
<accession>A0A523UYB4</accession>
<evidence type="ECO:0000256" key="1">
    <source>
        <dbReference type="RuleBase" id="RU003939"/>
    </source>
</evidence>
<dbReference type="CDD" id="cd13836">
    <property type="entry name" value="IHF_B"/>
    <property type="match status" value="1"/>
</dbReference>
<name>A0A523UYB4_UNCT6</name>
<dbReference type="Proteomes" id="UP000315525">
    <property type="component" value="Unassembled WGS sequence"/>
</dbReference>
<dbReference type="Proteomes" id="UP000315534">
    <property type="component" value="Unassembled WGS sequence"/>
</dbReference>
<dbReference type="SUPFAM" id="SSF47729">
    <property type="entry name" value="IHF-like DNA-binding proteins"/>
    <property type="match status" value="1"/>
</dbReference>
<protein>
    <submittedName>
        <fullName evidence="2">Integration host factor subunit beta</fullName>
    </submittedName>
</protein>
<dbReference type="GO" id="GO:0030527">
    <property type="term" value="F:structural constituent of chromatin"/>
    <property type="evidence" value="ECO:0007669"/>
    <property type="project" value="InterPro"/>
</dbReference>
<dbReference type="AlphaFoldDB" id="A0A523UYB4"/>
<reference evidence="4 5" key="1">
    <citation type="submission" date="2019-03" db="EMBL/GenBank/DDBJ databases">
        <title>Metabolic potential of uncultured bacteria and archaea associated with petroleum seepage in deep-sea sediments.</title>
        <authorList>
            <person name="Dong X."/>
            <person name="Hubert C."/>
        </authorList>
    </citation>
    <scope>NUCLEOTIDE SEQUENCE [LARGE SCALE GENOMIC DNA]</scope>
    <source>
        <strain evidence="3">E29_bin36</strain>
        <strain evidence="2">E44_bin18</strain>
    </source>
</reference>
<dbReference type="Pfam" id="PF00216">
    <property type="entry name" value="Bac_DNA_binding"/>
    <property type="match status" value="1"/>
</dbReference>
<dbReference type="InterPro" id="IPR010992">
    <property type="entry name" value="IHF-like_DNA-bd_dom_sf"/>
</dbReference>
<sequence>MTKTKADLVEYVATSTGFTKRDTAVIVDAFLNALCKALEDNHRVEIRGLGVFKNKQRKPRVARNPKTGSPVHVPSRLVPTFKPSRLLKARVV</sequence>
<dbReference type="InterPro" id="IPR000119">
    <property type="entry name" value="Hist_DNA-bd"/>
</dbReference>
<evidence type="ECO:0000313" key="2">
    <source>
        <dbReference type="EMBL" id="TET47526.1"/>
    </source>
</evidence>
<evidence type="ECO:0000313" key="4">
    <source>
        <dbReference type="Proteomes" id="UP000315525"/>
    </source>
</evidence>
<dbReference type="GO" id="GO:0003677">
    <property type="term" value="F:DNA binding"/>
    <property type="evidence" value="ECO:0007669"/>
    <property type="project" value="InterPro"/>
</dbReference>